<keyword evidence="3 4" id="KW-0413">Isomerase</keyword>
<dbReference type="InterPro" id="IPR020095">
    <property type="entry name" value="PsdUridine_synth_TruA_C"/>
</dbReference>
<dbReference type="Pfam" id="PF01416">
    <property type="entry name" value="PseudoU_synth_1"/>
    <property type="match status" value="2"/>
</dbReference>
<evidence type="ECO:0000256" key="6">
    <source>
        <dbReference type="PIRSR" id="PIRSR001430-2"/>
    </source>
</evidence>
<comment type="caution">
    <text evidence="9">The sequence shown here is derived from an EMBL/GenBank/DDBJ whole genome shotgun (WGS) entry which is preliminary data.</text>
</comment>
<reference evidence="10" key="1">
    <citation type="journal article" date="2015" name="Genome">
        <title>Whole Genome Sequence of the Non-Microcystin-Producing Microcystis aeruginosa Strain NIES-44.</title>
        <authorList>
            <person name="Okano K."/>
            <person name="Miyata N."/>
            <person name="Ozaki Y."/>
        </authorList>
    </citation>
    <scope>NUCLEOTIDE SEQUENCE [LARGE SCALE GENOMIC DNA]</scope>
    <source>
        <strain evidence="10">NIES-44</strain>
    </source>
</reference>
<evidence type="ECO:0000256" key="2">
    <source>
        <dbReference type="ARBA" id="ARBA00022694"/>
    </source>
</evidence>
<keyword evidence="2 4" id="KW-0819">tRNA processing</keyword>
<dbReference type="PIRSF" id="PIRSF001430">
    <property type="entry name" value="tRNA_psdUrid_synth"/>
    <property type="match status" value="1"/>
</dbReference>
<feature type="active site" description="Nucleophile" evidence="4 5">
    <location>
        <position position="57"/>
    </location>
</feature>
<evidence type="ECO:0000259" key="8">
    <source>
        <dbReference type="Pfam" id="PF01416"/>
    </source>
</evidence>
<evidence type="ECO:0000313" key="10">
    <source>
        <dbReference type="Proteomes" id="UP000030321"/>
    </source>
</evidence>
<feature type="binding site" evidence="4 6">
    <location>
        <position position="115"/>
    </location>
    <ligand>
        <name>substrate</name>
    </ligand>
</feature>
<keyword evidence="9" id="KW-0456">Lyase</keyword>
<accession>A0A0A1VSV5</accession>
<evidence type="ECO:0000256" key="7">
    <source>
        <dbReference type="RuleBase" id="RU003792"/>
    </source>
</evidence>
<dbReference type="PANTHER" id="PTHR11142">
    <property type="entry name" value="PSEUDOURIDYLATE SYNTHASE"/>
    <property type="match status" value="1"/>
</dbReference>
<sequence>MTACHQSRIALVIQYVGTNFHGWQRQPDHRSVQEEIEKALADILGHDVTLHGAGRTDSGVHAAAQVAHFQQQSPIPPSHWAKVLNARLDDDIVIRASGRVPDRWHARFSALWRRYRYTLYTDPIPNLFVSPFSWHYYHRPLDADLMARALKPLLGKHHLAAFHRANSSRDHSWVEVQGVECYRQGPFVQMEIQANGFLYGMVRLLVGMLVEVGTGERSLENFTDIWVNQRRELVKYAAPAKGLCLLRVGYADFPFADSVWFETQPLYYFRAEGIGE</sequence>
<evidence type="ECO:0000256" key="3">
    <source>
        <dbReference type="ARBA" id="ARBA00023235"/>
    </source>
</evidence>
<dbReference type="CDD" id="cd02570">
    <property type="entry name" value="PseudoU_synth_EcTruA"/>
    <property type="match status" value="1"/>
</dbReference>
<dbReference type="InterPro" id="IPR020103">
    <property type="entry name" value="PsdUridine_synth_cat_dom_sf"/>
</dbReference>
<dbReference type="PANTHER" id="PTHR11142:SF0">
    <property type="entry name" value="TRNA PSEUDOURIDINE SYNTHASE-LIKE 1"/>
    <property type="match status" value="1"/>
</dbReference>
<dbReference type="FunFam" id="3.30.70.580:FF:000001">
    <property type="entry name" value="tRNA pseudouridine synthase A"/>
    <property type="match status" value="1"/>
</dbReference>
<dbReference type="RefSeq" id="WP_045358501.1">
    <property type="nucleotide sequence ID" value="NZ_BBPA01000024.1"/>
</dbReference>
<dbReference type="GO" id="GO:0003723">
    <property type="term" value="F:RNA binding"/>
    <property type="evidence" value="ECO:0007669"/>
    <property type="project" value="InterPro"/>
</dbReference>
<dbReference type="InterPro" id="IPR020097">
    <property type="entry name" value="PsdUridine_synth_TruA_a/b_dom"/>
</dbReference>
<dbReference type="Gene3D" id="3.30.70.580">
    <property type="entry name" value="Pseudouridine synthase I, catalytic domain, N-terminal subdomain"/>
    <property type="match status" value="1"/>
</dbReference>
<dbReference type="GO" id="GO:0031119">
    <property type="term" value="P:tRNA pseudouridine synthesis"/>
    <property type="evidence" value="ECO:0007669"/>
    <property type="project" value="UniProtKB-UniRule"/>
</dbReference>
<comment type="catalytic activity">
    <reaction evidence="4 7">
        <text>uridine(38/39/40) in tRNA = pseudouridine(38/39/40) in tRNA</text>
        <dbReference type="Rhea" id="RHEA:22376"/>
        <dbReference type="Rhea" id="RHEA-COMP:10085"/>
        <dbReference type="Rhea" id="RHEA-COMP:10087"/>
        <dbReference type="ChEBI" id="CHEBI:65314"/>
        <dbReference type="ChEBI" id="CHEBI:65315"/>
        <dbReference type="EC" id="5.4.99.12"/>
    </reaction>
</comment>
<dbReference type="AlphaFoldDB" id="A0A0A1VSV5"/>
<dbReference type="GO" id="GO:0016829">
    <property type="term" value="F:lyase activity"/>
    <property type="evidence" value="ECO:0007669"/>
    <property type="project" value="UniProtKB-KW"/>
</dbReference>
<comment type="function">
    <text evidence="4">Formation of pseudouridine at positions 38, 39 and 40 in the anticodon stem and loop of transfer RNAs.</text>
</comment>
<name>A0A0A1VSV5_MICAE</name>
<protein>
    <recommendedName>
        <fullName evidence="4">tRNA pseudouridine synthase A</fullName>
        <ecNumber evidence="4">5.4.99.12</ecNumber>
    </recommendedName>
    <alternativeName>
        <fullName evidence="4">tRNA pseudouridine(38-40) synthase</fullName>
    </alternativeName>
    <alternativeName>
        <fullName evidence="4">tRNA pseudouridylate synthase I</fullName>
    </alternativeName>
    <alternativeName>
        <fullName evidence="4">tRNA-uridine isomerase I</fullName>
    </alternativeName>
</protein>
<dbReference type="EMBL" id="BBPA01000024">
    <property type="protein sequence ID" value="GAL92694.1"/>
    <property type="molecule type" value="Genomic_DNA"/>
</dbReference>
<dbReference type="InterPro" id="IPR020094">
    <property type="entry name" value="TruA/RsuA/RluB/E/F_N"/>
</dbReference>
<gene>
    <name evidence="4" type="primary">truA</name>
    <name evidence="9" type="ORF">N44_01252</name>
</gene>
<dbReference type="Proteomes" id="UP000030321">
    <property type="component" value="Unassembled WGS sequence"/>
</dbReference>
<proteinExistence type="inferred from homology"/>
<evidence type="ECO:0000256" key="4">
    <source>
        <dbReference type="HAMAP-Rule" id="MF_00171"/>
    </source>
</evidence>
<organism evidence="9 10">
    <name type="scientific">Microcystis aeruginosa NIES-44</name>
    <dbReference type="NCBI Taxonomy" id="449439"/>
    <lineage>
        <taxon>Bacteria</taxon>
        <taxon>Bacillati</taxon>
        <taxon>Cyanobacteriota</taxon>
        <taxon>Cyanophyceae</taxon>
        <taxon>Oscillatoriophycideae</taxon>
        <taxon>Chroococcales</taxon>
        <taxon>Microcystaceae</taxon>
        <taxon>Microcystis</taxon>
    </lineage>
</organism>
<evidence type="ECO:0000256" key="5">
    <source>
        <dbReference type="PIRSR" id="PIRSR001430-1"/>
    </source>
</evidence>
<comment type="subunit">
    <text evidence="4">Homodimer.</text>
</comment>
<feature type="domain" description="Pseudouridine synthase I TruA alpha/beta" evidence="8">
    <location>
        <begin position="13"/>
        <end position="108"/>
    </location>
</feature>
<dbReference type="Gene3D" id="3.30.70.660">
    <property type="entry name" value="Pseudouridine synthase I, catalytic domain, C-terminal subdomain"/>
    <property type="match status" value="1"/>
</dbReference>
<dbReference type="HAMAP" id="MF_00171">
    <property type="entry name" value="TruA"/>
    <property type="match status" value="1"/>
</dbReference>
<comment type="similarity">
    <text evidence="1 4 7">Belongs to the tRNA pseudouridine synthase TruA family.</text>
</comment>
<dbReference type="SUPFAM" id="SSF55120">
    <property type="entry name" value="Pseudouridine synthase"/>
    <property type="match status" value="1"/>
</dbReference>
<feature type="domain" description="Pseudouridine synthase I TruA alpha/beta" evidence="8">
    <location>
        <begin position="149"/>
        <end position="250"/>
    </location>
</feature>
<evidence type="ECO:0000256" key="1">
    <source>
        <dbReference type="ARBA" id="ARBA00009375"/>
    </source>
</evidence>
<dbReference type="EC" id="5.4.99.12" evidence="4"/>
<dbReference type="InterPro" id="IPR001406">
    <property type="entry name" value="PsdUridine_synth_TruA"/>
</dbReference>
<dbReference type="NCBIfam" id="TIGR00071">
    <property type="entry name" value="hisT_truA"/>
    <property type="match status" value="1"/>
</dbReference>
<comment type="caution">
    <text evidence="4">Lacks conserved residue(s) required for the propagation of feature annotation.</text>
</comment>
<dbReference type="GO" id="GO:0160147">
    <property type="term" value="F:tRNA pseudouridine(38-40) synthase activity"/>
    <property type="evidence" value="ECO:0007669"/>
    <property type="project" value="UniProtKB-EC"/>
</dbReference>
<evidence type="ECO:0000313" key="9">
    <source>
        <dbReference type="EMBL" id="GAL92694.1"/>
    </source>
</evidence>